<feature type="compositionally biased region" description="Low complexity" evidence="2">
    <location>
        <begin position="331"/>
        <end position="340"/>
    </location>
</feature>
<dbReference type="Pfam" id="PF05036">
    <property type="entry name" value="SPOR"/>
    <property type="match status" value="1"/>
</dbReference>
<dbReference type="Pfam" id="PF14559">
    <property type="entry name" value="TPR_19"/>
    <property type="match status" value="1"/>
</dbReference>
<evidence type="ECO:0000256" key="3">
    <source>
        <dbReference type="SAM" id="SignalP"/>
    </source>
</evidence>
<evidence type="ECO:0000259" key="4">
    <source>
        <dbReference type="PROSITE" id="PS51724"/>
    </source>
</evidence>
<dbReference type="Gene3D" id="1.25.40.10">
    <property type="entry name" value="Tetratricopeptide repeat domain"/>
    <property type="match status" value="1"/>
</dbReference>
<dbReference type="RefSeq" id="WP_090480869.1">
    <property type="nucleotide sequence ID" value="NZ_FOWZ01000003.1"/>
</dbReference>
<dbReference type="InterPro" id="IPR011990">
    <property type="entry name" value="TPR-like_helical_dom_sf"/>
</dbReference>
<dbReference type="InterPro" id="IPR019734">
    <property type="entry name" value="TPR_rpt"/>
</dbReference>
<keyword evidence="3" id="KW-0732">Signal</keyword>
<dbReference type="SUPFAM" id="SSF48452">
    <property type="entry name" value="TPR-like"/>
    <property type="match status" value="1"/>
</dbReference>
<name>A0A1I5NQJ9_9SPHN</name>
<keyword evidence="6" id="KW-1185">Reference proteome</keyword>
<reference evidence="6" key="1">
    <citation type="submission" date="2016-10" db="EMBL/GenBank/DDBJ databases">
        <authorList>
            <person name="Varghese N."/>
            <person name="Submissions S."/>
        </authorList>
    </citation>
    <scope>NUCLEOTIDE SEQUENCE [LARGE SCALE GENOMIC DNA]</scope>
    <source>
        <strain evidence="6">CGMCC 1.7715</strain>
    </source>
</reference>
<dbReference type="STRING" id="604088.SAMN04488060_1995"/>
<feature type="compositionally biased region" description="Low complexity" evidence="2">
    <location>
        <begin position="347"/>
        <end position="364"/>
    </location>
</feature>
<dbReference type="GO" id="GO:0042834">
    <property type="term" value="F:peptidoglycan binding"/>
    <property type="evidence" value="ECO:0007669"/>
    <property type="project" value="InterPro"/>
</dbReference>
<feature type="domain" description="SPOR" evidence="4">
    <location>
        <begin position="422"/>
        <end position="503"/>
    </location>
</feature>
<dbReference type="PROSITE" id="PS51724">
    <property type="entry name" value="SPOR"/>
    <property type="match status" value="1"/>
</dbReference>
<dbReference type="InterPro" id="IPR036680">
    <property type="entry name" value="SPOR-like_sf"/>
</dbReference>
<feature type="signal peptide" evidence="3">
    <location>
        <begin position="1"/>
        <end position="27"/>
    </location>
</feature>
<gene>
    <name evidence="5" type="ORF">SAMN04488060_1995</name>
</gene>
<feature type="compositionally biased region" description="Basic and acidic residues" evidence="2">
    <location>
        <begin position="290"/>
        <end position="308"/>
    </location>
</feature>
<evidence type="ECO:0000313" key="5">
    <source>
        <dbReference type="EMBL" id="SFP23511.1"/>
    </source>
</evidence>
<evidence type="ECO:0000256" key="2">
    <source>
        <dbReference type="SAM" id="MobiDB-lite"/>
    </source>
</evidence>
<dbReference type="OrthoDB" id="7398646at2"/>
<dbReference type="EMBL" id="FOWZ01000003">
    <property type="protein sequence ID" value="SFP23511.1"/>
    <property type="molecule type" value="Genomic_DNA"/>
</dbReference>
<protein>
    <submittedName>
        <fullName evidence="5">Sporulation related domain-containing protein</fullName>
    </submittedName>
</protein>
<keyword evidence="1" id="KW-0802">TPR repeat</keyword>
<dbReference type="SUPFAM" id="SSF110997">
    <property type="entry name" value="Sporulation related repeat"/>
    <property type="match status" value="1"/>
</dbReference>
<feature type="region of interest" description="Disordered" evidence="2">
    <location>
        <begin position="275"/>
        <end position="373"/>
    </location>
</feature>
<organism evidence="5 6">
    <name type="scientific">Qipengyuania nanhaisediminis</name>
    <dbReference type="NCBI Taxonomy" id="604088"/>
    <lineage>
        <taxon>Bacteria</taxon>
        <taxon>Pseudomonadati</taxon>
        <taxon>Pseudomonadota</taxon>
        <taxon>Alphaproteobacteria</taxon>
        <taxon>Sphingomonadales</taxon>
        <taxon>Erythrobacteraceae</taxon>
        <taxon>Qipengyuania</taxon>
    </lineage>
</organism>
<sequence length="512" mass="54408">MTSSVTYRALRLAASALALGVPGQLAAQEVVQPLPPEGTSELNSALQRLARDSGDVGALLDAGEAALKLGDIPAAIGFFGRAQDISPNNSRVTLGLAQAYTYSRRPVEALQLFAQAERAGVQPQRMAKTRALAFDLVGDSASAQSLYRLALQQGEDADVRRNLALSQAISGDKAGFEATLLPLLQQGDNAAFRTRAFGLAVLGETDAAIQIARDMMPRGMASRVEPYLRYMPQLTAAQQAAAGTLGVFPRTAAIGRDDPAIARYDSPSVRSADVALAPTGPAMGQPSVPRRAEESTRQRTAPPRERAEQPSTSSDRSIFRPARSADRPARVEQPAQAAAPVAPPSARPQAAPPRQATTVATVSPTTPPEALLPQREEEVSVADAFAGFDLAEASAAPRQGAVDITRIQAPREVAEPPAPPPPAHPARHWVQVATGRDTSALRFDWRRIARNADGLLDGKGPFVTPWGEANRLLSGPYESRDAAREVVNRLRALEIDSFPFSSDEGQEIAELD</sequence>
<evidence type="ECO:0000256" key="1">
    <source>
        <dbReference type="PROSITE-ProRule" id="PRU00339"/>
    </source>
</evidence>
<accession>A0A1I5NQJ9</accession>
<proteinExistence type="predicted"/>
<dbReference type="Proteomes" id="UP000199331">
    <property type="component" value="Unassembled WGS sequence"/>
</dbReference>
<dbReference type="PROSITE" id="PS50005">
    <property type="entry name" value="TPR"/>
    <property type="match status" value="1"/>
</dbReference>
<dbReference type="AlphaFoldDB" id="A0A1I5NQJ9"/>
<feature type="chain" id="PRO_5011573020" evidence="3">
    <location>
        <begin position="28"/>
        <end position="512"/>
    </location>
</feature>
<dbReference type="InterPro" id="IPR007730">
    <property type="entry name" value="SPOR-like_dom"/>
</dbReference>
<feature type="repeat" description="TPR" evidence="1">
    <location>
        <begin position="56"/>
        <end position="89"/>
    </location>
</feature>
<evidence type="ECO:0000313" key="6">
    <source>
        <dbReference type="Proteomes" id="UP000199331"/>
    </source>
</evidence>